<evidence type="ECO:0000256" key="11">
    <source>
        <dbReference type="SAM" id="MobiDB-lite"/>
    </source>
</evidence>
<dbReference type="PANTHER" id="PTHR47966:SF51">
    <property type="entry name" value="BETA-SITE APP-CLEAVING ENZYME, ISOFORM A-RELATED"/>
    <property type="match status" value="1"/>
</dbReference>
<keyword evidence="4 10" id="KW-0064">Aspartyl protease</keyword>
<dbReference type="FunFam" id="2.40.70.10:FF:000044">
    <property type="entry name" value="Lysosomal aspartic protease"/>
    <property type="match status" value="1"/>
</dbReference>
<proteinExistence type="inferred from homology"/>
<accession>A0A2G5T016</accession>
<evidence type="ECO:0000259" key="12">
    <source>
        <dbReference type="PROSITE" id="PS51767"/>
    </source>
</evidence>
<keyword evidence="5 10" id="KW-0378">Hydrolase</keyword>
<evidence type="ECO:0000256" key="2">
    <source>
        <dbReference type="ARBA" id="ARBA00022670"/>
    </source>
</evidence>
<feature type="region of interest" description="Disordered" evidence="11">
    <location>
        <begin position="447"/>
        <end position="479"/>
    </location>
</feature>
<evidence type="ECO:0000256" key="10">
    <source>
        <dbReference type="RuleBase" id="RU000454"/>
    </source>
</evidence>
<dbReference type="Gene3D" id="2.40.70.10">
    <property type="entry name" value="Acid Proteases"/>
    <property type="match status" value="2"/>
</dbReference>
<dbReference type="PROSITE" id="PS51767">
    <property type="entry name" value="PEPTIDASE_A1"/>
    <property type="match status" value="1"/>
</dbReference>
<protein>
    <recommendedName>
        <fullName evidence="12">Peptidase A1 domain-containing protein</fullName>
    </recommendedName>
</protein>
<feature type="compositionally biased region" description="Acidic residues" evidence="11">
    <location>
        <begin position="466"/>
        <end position="479"/>
    </location>
</feature>
<feature type="domain" description="Peptidase A1" evidence="12">
    <location>
        <begin position="128"/>
        <end position="444"/>
    </location>
</feature>
<evidence type="ECO:0000256" key="6">
    <source>
        <dbReference type="ARBA" id="ARBA00023157"/>
    </source>
</evidence>
<dbReference type="Proteomes" id="UP000230233">
    <property type="component" value="Chromosome X"/>
</dbReference>
<feature type="region of interest" description="Disordered" evidence="11">
    <location>
        <begin position="1"/>
        <end position="22"/>
    </location>
</feature>
<evidence type="ECO:0000256" key="1">
    <source>
        <dbReference type="ARBA" id="ARBA00007447"/>
    </source>
</evidence>
<dbReference type="GO" id="GO:0006508">
    <property type="term" value="P:proteolysis"/>
    <property type="evidence" value="ECO:0007669"/>
    <property type="project" value="UniProtKB-KW"/>
</dbReference>
<feature type="active site" evidence="8">
    <location>
        <position position="332"/>
    </location>
</feature>
<evidence type="ECO:0000256" key="4">
    <source>
        <dbReference type="ARBA" id="ARBA00022750"/>
    </source>
</evidence>
<evidence type="ECO:0000313" key="13">
    <source>
        <dbReference type="EMBL" id="PIC20446.1"/>
    </source>
</evidence>
<dbReference type="PANTHER" id="PTHR47966">
    <property type="entry name" value="BETA-SITE APP-CLEAVING ENZYME, ISOFORM A-RELATED"/>
    <property type="match status" value="1"/>
</dbReference>
<gene>
    <name evidence="13" type="primary">Cni-asp-4</name>
    <name evidence="13" type="synonym">Cnig_chr_X.g25645</name>
    <name evidence="13" type="ORF">B9Z55_025645</name>
</gene>
<evidence type="ECO:0000256" key="8">
    <source>
        <dbReference type="PIRSR" id="PIRSR601461-1"/>
    </source>
</evidence>
<reference evidence="14" key="1">
    <citation type="submission" date="2017-10" db="EMBL/GenBank/DDBJ databases">
        <title>Rapid genome shrinkage in a self-fertile nematode reveals novel sperm competition proteins.</title>
        <authorList>
            <person name="Yin D."/>
            <person name="Schwarz E.M."/>
            <person name="Thomas C.G."/>
            <person name="Felde R.L."/>
            <person name="Korf I.F."/>
            <person name="Cutter A.D."/>
            <person name="Schartner C.M."/>
            <person name="Ralston E.J."/>
            <person name="Meyer B.J."/>
            <person name="Haag E.S."/>
        </authorList>
    </citation>
    <scope>NUCLEOTIDE SEQUENCE [LARGE SCALE GENOMIC DNA]</scope>
    <source>
        <strain evidence="14">JU1422</strain>
    </source>
</reference>
<dbReference type="AlphaFoldDB" id="A0A2G5T016"/>
<dbReference type="PRINTS" id="PR00792">
    <property type="entry name" value="PEPSIN"/>
</dbReference>
<feature type="disulfide bond" evidence="9">
    <location>
        <begin position="366"/>
        <end position="403"/>
    </location>
</feature>
<dbReference type="SUPFAM" id="SSF50630">
    <property type="entry name" value="Acid proteases"/>
    <property type="match status" value="1"/>
</dbReference>
<feature type="disulfide bond" evidence="9">
    <location>
        <begin position="323"/>
        <end position="327"/>
    </location>
</feature>
<comment type="caution">
    <text evidence="13">The sequence shown here is derived from an EMBL/GenBank/DDBJ whole genome shotgun (WGS) entry which is preliminary data.</text>
</comment>
<evidence type="ECO:0000256" key="9">
    <source>
        <dbReference type="PIRSR" id="PIRSR601461-2"/>
    </source>
</evidence>
<evidence type="ECO:0000256" key="3">
    <source>
        <dbReference type="ARBA" id="ARBA00022729"/>
    </source>
</evidence>
<evidence type="ECO:0000313" key="14">
    <source>
        <dbReference type="Proteomes" id="UP000230233"/>
    </source>
</evidence>
<keyword evidence="7" id="KW-0325">Glycoprotein</keyword>
<name>A0A2G5T016_9PELO</name>
<keyword evidence="3" id="KW-0732">Signal</keyword>
<dbReference type="FunFam" id="2.40.70.10:FF:000009">
    <property type="entry name" value="Aspartic proteinase A1"/>
    <property type="match status" value="1"/>
</dbReference>
<dbReference type="InterPro" id="IPR001461">
    <property type="entry name" value="Aspartic_peptidase_A1"/>
</dbReference>
<keyword evidence="14" id="KW-1185">Reference proteome</keyword>
<feature type="compositionally biased region" description="Basic residues" evidence="11">
    <location>
        <begin position="1"/>
        <end position="12"/>
    </location>
</feature>
<dbReference type="PROSITE" id="PS00141">
    <property type="entry name" value="ASP_PROTEASE"/>
    <property type="match status" value="2"/>
</dbReference>
<comment type="similarity">
    <text evidence="1 10">Belongs to the peptidase A1 family.</text>
</comment>
<dbReference type="Pfam" id="PF00026">
    <property type="entry name" value="Asp"/>
    <property type="match status" value="1"/>
</dbReference>
<evidence type="ECO:0000256" key="7">
    <source>
        <dbReference type="ARBA" id="ARBA00023180"/>
    </source>
</evidence>
<sequence>MSKKQKPTKPRHFFSSGPLVTRPTCSSDFFPSVSTEKSEQQEQKQVTPWSHLVSVAHCFLCRISLKKQPTLRETLLQAGTFETFARHRHGYQKKFLKHHGNHHFDKYNGVKPLGEIDELLRNYMDAQYFGTISIGTPGQNFTVIFDTGSSNLWVPSKKCPFYDIACMLHHRYDSKSSSTYKEDGRKMAIQYGTGSMKGFISKDSVCVAGICAEDQPFAEATSEPGITFVAAKFDGILGMAYPEIAVLGVQPVFNTLFEQKKVPSNVFSFWLNRNPDSELGGEITFGGIDARRYVEPITYTPVTRKGYWQFKMDKVVGSGVLGCSNGCQAIADTGTSLIAGPKDQIEAIQNFIGAEPLIKGEYMISCDKVPTLPPVSFVIGGQEFSLKGEDYVLKVSQGGKTICLSGFMGIDLPERVGELWILGDVFIGRYYTVFDFDQNRVGFAQAKTADGHPVDPAPRPYRSVFDDESSEESSEQDDQ</sequence>
<dbReference type="GO" id="GO:0004190">
    <property type="term" value="F:aspartic-type endopeptidase activity"/>
    <property type="evidence" value="ECO:0007669"/>
    <property type="project" value="UniProtKB-KW"/>
</dbReference>
<dbReference type="OrthoDB" id="771136at2759"/>
<feature type="active site" evidence="8">
    <location>
        <position position="146"/>
    </location>
</feature>
<organism evidence="13 14">
    <name type="scientific">Caenorhabditis nigoni</name>
    <dbReference type="NCBI Taxonomy" id="1611254"/>
    <lineage>
        <taxon>Eukaryota</taxon>
        <taxon>Metazoa</taxon>
        <taxon>Ecdysozoa</taxon>
        <taxon>Nematoda</taxon>
        <taxon>Chromadorea</taxon>
        <taxon>Rhabditida</taxon>
        <taxon>Rhabditina</taxon>
        <taxon>Rhabditomorpha</taxon>
        <taxon>Rhabditoidea</taxon>
        <taxon>Rhabditidae</taxon>
        <taxon>Peloderinae</taxon>
        <taxon>Caenorhabditis</taxon>
    </lineage>
</organism>
<dbReference type="STRING" id="1611254.A0A2G5T016"/>
<keyword evidence="2 10" id="KW-0645">Protease</keyword>
<evidence type="ECO:0000256" key="5">
    <source>
        <dbReference type="ARBA" id="ARBA00022801"/>
    </source>
</evidence>
<feature type="disulfide bond" evidence="9">
    <location>
        <begin position="159"/>
        <end position="166"/>
    </location>
</feature>
<dbReference type="InterPro" id="IPR001969">
    <property type="entry name" value="Aspartic_peptidase_AS"/>
</dbReference>
<keyword evidence="6 9" id="KW-1015">Disulfide bond</keyword>
<dbReference type="GO" id="GO:0005764">
    <property type="term" value="C:lysosome"/>
    <property type="evidence" value="ECO:0007669"/>
    <property type="project" value="TreeGrafter"/>
</dbReference>
<dbReference type="EMBL" id="PDUG01000006">
    <property type="protein sequence ID" value="PIC20446.1"/>
    <property type="molecule type" value="Genomic_DNA"/>
</dbReference>
<dbReference type="InterPro" id="IPR033121">
    <property type="entry name" value="PEPTIDASE_A1"/>
</dbReference>
<dbReference type="InterPro" id="IPR021109">
    <property type="entry name" value="Peptidase_aspartic_dom_sf"/>
</dbReference>